<feature type="binding site" evidence="8">
    <location>
        <position position="112"/>
    </location>
    <ligand>
        <name>Mn(2+)</name>
        <dbReference type="ChEBI" id="CHEBI:29035"/>
        <label>2</label>
    </ligand>
</feature>
<dbReference type="SUPFAM" id="SSF56655">
    <property type="entry name" value="Carbohydrate phosphatase"/>
    <property type="match status" value="1"/>
</dbReference>
<evidence type="ECO:0000256" key="5">
    <source>
        <dbReference type="ARBA" id="ARBA00023211"/>
    </source>
</evidence>
<dbReference type="GO" id="GO:0042132">
    <property type="term" value="F:fructose 1,6-bisphosphate 1-phosphatase activity"/>
    <property type="evidence" value="ECO:0007669"/>
    <property type="project" value="UniProtKB-EC"/>
</dbReference>
<evidence type="ECO:0000256" key="4">
    <source>
        <dbReference type="ARBA" id="ARBA00022801"/>
    </source>
</evidence>
<evidence type="ECO:0000256" key="6">
    <source>
        <dbReference type="ARBA" id="ARBA00023277"/>
    </source>
</evidence>
<dbReference type="Gene3D" id="3.40.190.90">
    <property type="match status" value="1"/>
</dbReference>
<feature type="binding site" evidence="8">
    <location>
        <position position="115"/>
    </location>
    <ligand>
        <name>Mn(2+)</name>
        <dbReference type="ChEBI" id="CHEBI:29035"/>
        <label>2</label>
    </ligand>
</feature>
<evidence type="ECO:0000256" key="1">
    <source>
        <dbReference type="ARBA" id="ARBA00001273"/>
    </source>
</evidence>
<evidence type="ECO:0000256" key="9">
    <source>
        <dbReference type="PIRSR" id="PIRSR004532-2"/>
    </source>
</evidence>
<dbReference type="HOGENOM" id="CLU_054938_0_0_0"/>
<dbReference type="Proteomes" id="UP000000379">
    <property type="component" value="Chromosome"/>
</dbReference>
<evidence type="ECO:0000256" key="2">
    <source>
        <dbReference type="ARBA" id="ARBA00008989"/>
    </source>
</evidence>
<evidence type="ECO:0000256" key="7">
    <source>
        <dbReference type="PIRNR" id="PIRNR004532"/>
    </source>
</evidence>
<dbReference type="GO" id="GO:0006094">
    <property type="term" value="P:gluconeogenesis"/>
    <property type="evidence" value="ECO:0007669"/>
    <property type="project" value="InterPro"/>
</dbReference>
<evidence type="ECO:0000313" key="11">
    <source>
        <dbReference type="EMBL" id="ADI15701.1"/>
    </source>
</evidence>
<dbReference type="PANTHER" id="PTHR30447">
    <property type="entry name" value="FRUCTOSE-1,6-BISPHOSPHATASE CLASS 2"/>
    <property type="match status" value="1"/>
</dbReference>
<reference evidence="11 12" key="2">
    <citation type="journal article" date="2011" name="Stand. Genomic Sci.">
        <title>Complete genome sequence of Truepera radiovictrix type strain (RQ-24).</title>
        <authorList>
            <person name="Ivanova N."/>
            <person name="Rohde C."/>
            <person name="Munk C."/>
            <person name="Nolan M."/>
            <person name="Lucas S."/>
            <person name="Del Rio T.G."/>
            <person name="Tice H."/>
            <person name="Deshpande S."/>
            <person name="Cheng J.F."/>
            <person name="Tapia R."/>
            <person name="Han C."/>
            <person name="Goodwin L."/>
            <person name="Pitluck S."/>
            <person name="Liolios K."/>
            <person name="Mavromatis K."/>
            <person name="Mikhailova N."/>
            <person name="Pati A."/>
            <person name="Chen A."/>
            <person name="Palaniappan K."/>
            <person name="Land M."/>
            <person name="Hauser L."/>
            <person name="Chang Y.J."/>
            <person name="Jeffries C.D."/>
            <person name="Brambilla E."/>
            <person name="Rohde M."/>
            <person name="Goker M."/>
            <person name="Tindall B.J."/>
            <person name="Woyke T."/>
            <person name="Bristow J."/>
            <person name="Eisen J.A."/>
            <person name="Markowitz V."/>
            <person name="Hugenholtz P."/>
            <person name="Kyrpides N.C."/>
            <person name="Klenk H.P."/>
            <person name="Lapidus A."/>
        </authorList>
    </citation>
    <scope>NUCLEOTIDE SEQUENCE [LARGE SCALE GENOMIC DNA]</scope>
    <source>
        <strain evidence="12">DSM 17093 / CIP 108686 / LMG 22925 / RQ-24</strain>
    </source>
</reference>
<dbReference type="GO" id="GO:0005829">
    <property type="term" value="C:cytosol"/>
    <property type="evidence" value="ECO:0007669"/>
    <property type="project" value="TreeGrafter"/>
</dbReference>
<feature type="binding site" evidence="8">
    <location>
        <position position="58"/>
    </location>
    <ligand>
        <name>Mn(2+)</name>
        <dbReference type="ChEBI" id="CHEBI:29035"/>
        <label>1</label>
    </ligand>
</feature>
<gene>
    <name evidence="11" type="ordered locus">Trad_2595</name>
</gene>
<comment type="cofactor">
    <cofactor evidence="8">
        <name>Mn(2+)</name>
        <dbReference type="ChEBI" id="CHEBI:29035"/>
    </cofactor>
</comment>
<keyword evidence="3 8" id="KW-0479">Metal-binding</keyword>
<feature type="binding site" evidence="9">
    <location>
        <begin position="115"/>
        <end position="117"/>
    </location>
    <ligand>
        <name>substrate</name>
    </ligand>
</feature>
<reference evidence="12" key="1">
    <citation type="submission" date="2010-05" db="EMBL/GenBank/DDBJ databases">
        <title>The complete genome of Truepera radiovictris DSM 17093.</title>
        <authorList>
            <consortium name="US DOE Joint Genome Institute (JGI-PGF)"/>
            <person name="Lucas S."/>
            <person name="Copeland A."/>
            <person name="Lapidus A."/>
            <person name="Glavina del Rio T."/>
            <person name="Dalin E."/>
            <person name="Tice H."/>
            <person name="Bruce D."/>
            <person name="Goodwin L."/>
            <person name="Pitluck S."/>
            <person name="Kyrpides N."/>
            <person name="Mavromatis K."/>
            <person name="Ovchinnikova G."/>
            <person name="Munk A.C."/>
            <person name="Detter J.C."/>
            <person name="Han C."/>
            <person name="Tapia R."/>
            <person name="Land M."/>
            <person name="Hauser L."/>
            <person name="Markowitz V."/>
            <person name="Cheng J.-F."/>
            <person name="Hugenholtz P."/>
            <person name="Woyke T."/>
            <person name="Wu D."/>
            <person name="Tindall B."/>
            <person name="Pomrenke H.G."/>
            <person name="Brambilla E."/>
            <person name="Klenk H.-P."/>
            <person name="Eisen J.A."/>
        </authorList>
    </citation>
    <scope>NUCLEOTIDE SEQUENCE [LARGE SCALE GENOMIC DNA]</scope>
    <source>
        <strain evidence="12">DSM 17093 / CIP 108686 / LMG 22925 / RQ-24</strain>
    </source>
</reference>
<comment type="catalytic activity">
    <reaction evidence="1">
        <text>beta-D-fructose 1,6-bisphosphate + H2O = beta-D-fructose 6-phosphate + phosphate</text>
        <dbReference type="Rhea" id="RHEA:11064"/>
        <dbReference type="ChEBI" id="CHEBI:15377"/>
        <dbReference type="ChEBI" id="CHEBI:32966"/>
        <dbReference type="ChEBI" id="CHEBI:43474"/>
        <dbReference type="ChEBI" id="CHEBI:57634"/>
        <dbReference type="EC" id="3.1.3.11"/>
    </reaction>
</comment>
<dbReference type="NCBIfam" id="TIGR00330">
    <property type="entry name" value="glpX"/>
    <property type="match status" value="1"/>
</dbReference>
<dbReference type="PIRSF" id="PIRSF004532">
    <property type="entry name" value="GlpX"/>
    <property type="match status" value="1"/>
</dbReference>
<feature type="binding site" evidence="9">
    <location>
        <begin position="191"/>
        <end position="193"/>
    </location>
    <ligand>
        <name>substrate</name>
    </ligand>
</feature>
<dbReference type="CDD" id="cd01516">
    <property type="entry name" value="FBPase_glpX"/>
    <property type="match status" value="1"/>
</dbReference>
<dbReference type="STRING" id="649638.Trad_2595"/>
<dbReference type="PANTHER" id="PTHR30447:SF0">
    <property type="entry name" value="FRUCTOSE-1,6-BISPHOSPHATASE 1 CLASS 2-RELATED"/>
    <property type="match status" value="1"/>
</dbReference>
<feature type="binding site" evidence="9">
    <location>
        <position position="237"/>
    </location>
    <ligand>
        <name>substrate</name>
    </ligand>
</feature>
<dbReference type="KEGG" id="tra:Trad_2595"/>
<comment type="similarity">
    <text evidence="2 7">Belongs to the FBPase class 2 family.</text>
</comment>
<evidence type="ECO:0000256" key="8">
    <source>
        <dbReference type="PIRSR" id="PIRSR004532-1"/>
    </source>
</evidence>
<protein>
    <recommendedName>
        <fullName evidence="7">Fructose-1,6-bisphosphatase</fullName>
    </recommendedName>
</protein>
<keyword evidence="12" id="KW-1185">Reference proteome</keyword>
<dbReference type="EMBL" id="CP002049">
    <property type="protein sequence ID" value="ADI15701.1"/>
    <property type="molecule type" value="Genomic_DNA"/>
</dbReference>
<dbReference type="eggNOG" id="COG1494">
    <property type="taxonomic scope" value="Bacteria"/>
</dbReference>
<dbReference type="AlphaFoldDB" id="D7CUB6"/>
<evidence type="ECO:0000256" key="3">
    <source>
        <dbReference type="ARBA" id="ARBA00022723"/>
    </source>
</evidence>
<dbReference type="GO" id="GO:0046872">
    <property type="term" value="F:metal ion binding"/>
    <property type="evidence" value="ECO:0007669"/>
    <property type="project" value="UniProtKB-KW"/>
</dbReference>
<dbReference type="InterPro" id="IPR004464">
    <property type="entry name" value="FBPase_class-2/SBPase"/>
</dbReference>
<feature type="binding site" evidence="8">
    <location>
        <position position="82"/>
    </location>
    <ligand>
        <name>Mn(2+)</name>
        <dbReference type="ChEBI" id="CHEBI:29035"/>
        <label>1</label>
    </ligand>
</feature>
<dbReference type="Gene3D" id="3.30.540.10">
    <property type="entry name" value="Fructose-1,6-Bisphosphatase, subunit A, domain 1"/>
    <property type="match status" value="1"/>
</dbReference>
<feature type="binding site" evidence="9">
    <location>
        <position position="146"/>
    </location>
    <ligand>
        <name>substrate</name>
    </ligand>
</feature>
<proteinExistence type="inferred from homology"/>
<evidence type="ECO:0000256" key="10">
    <source>
        <dbReference type="SAM" id="MobiDB-lite"/>
    </source>
</evidence>
<feature type="binding site" evidence="9">
    <location>
        <begin position="213"/>
        <end position="215"/>
    </location>
    <ligand>
        <name>substrate</name>
    </ligand>
</feature>
<name>D7CUB6_TRURR</name>
<dbReference type="GO" id="GO:0006071">
    <property type="term" value="P:glycerol metabolic process"/>
    <property type="evidence" value="ECO:0007669"/>
    <property type="project" value="InterPro"/>
</dbReference>
<dbReference type="FunFam" id="3.40.190.90:FF:000001">
    <property type="entry name" value="Fructose-1,6-bisphosphatase"/>
    <property type="match status" value="1"/>
</dbReference>
<keyword evidence="5 8" id="KW-0464">Manganese</keyword>
<keyword evidence="6 7" id="KW-0119">Carbohydrate metabolism</keyword>
<organism evidence="11 12">
    <name type="scientific">Truepera radiovictrix (strain DSM 17093 / CIP 108686 / LMG 22925 / RQ-24)</name>
    <dbReference type="NCBI Taxonomy" id="649638"/>
    <lineage>
        <taxon>Bacteria</taxon>
        <taxon>Thermotogati</taxon>
        <taxon>Deinococcota</taxon>
        <taxon>Deinococci</taxon>
        <taxon>Trueperales</taxon>
        <taxon>Trueperaceae</taxon>
        <taxon>Truepera</taxon>
    </lineage>
</organism>
<dbReference type="OrthoDB" id="9779353at2"/>
<sequence length="348" mass="36821">MTQKARKETPSTPPSPAARPVSGTDMERALVLDTVRVTEQAAIAASRVAGKGDSELVDQAGTDAMRRVLNELDIDGEIVIGEGERDEAPMLFIGEKVGRGGPGAWPVDIAVDPVEGTGITARLVNNSVAVIAIAEKGGLFQAPDTYMEKLIVGPPAAGRVNLAWPVAANLNTVAQSLDRRIEDLTVVILDRPRHKELLREVREAGARVKLIGDGDVIAALAAAVRNTGVHAVMGIGGAPEGVLAAAALKCLGGEIQGRFRPRNEEEAKRLAAMGVSTEKIYRTEELAPGENIVFSATGITDGDMLKGVRFFKDGARTHTVSMGYKSRVLRFSDAVHLLGDGARVTIQI</sequence>
<evidence type="ECO:0000313" key="12">
    <source>
        <dbReference type="Proteomes" id="UP000000379"/>
    </source>
</evidence>
<feature type="binding site" evidence="8">
    <location>
        <position position="240"/>
    </location>
    <ligand>
        <name>Mn(2+)</name>
        <dbReference type="ChEBI" id="CHEBI:29035"/>
        <label>2</label>
    </ligand>
</feature>
<accession>D7CUB6</accession>
<feature type="region of interest" description="Disordered" evidence="10">
    <location>
        <begin position="1"/>
        <end position="25"/>
    </location>
</feature>
<keyword evidence="4 11" id="KW-0378">Hydrolase</keyword>
<dbReference type="Pfam" id="PF03320">
    <property type="entry name" value="FBPase_glpX"/>
    <property type="match status" value="1"/>
</dbReference>
<dbReference type="GO" id="GO:0030388">
    <property type="term" value="P:fructose 1,6-bisphosphate metabolic process"/>
    <property type="evidence" value="ECO:0007669"/>
    <property type="project" value="TreeGrafter"/>
</dbReference>